<proteinExistence type="inferred from homology"/>
<dbReference type="RefSeq" id="WP_044349935.1">
    <property type="nucleotide sequence ID" value="NZ_AZAC01000020.1"/>
</dbReference>
<dbReference type="Pfam" id="PF06253">
    <property type="entry name" value="MTTB"/>
    <property type="match status" value="1"/>
</dbReference>
<comment type="caution">
    <text evidence="4">The sequence shown here is derived from an EMBL/GenBank/DDBJ whole genome shotgun (WGS) entry which is preliminary data.</text>
</comment>
<evidence type="ECO:0000313" key="4">
    <source>
        <dbReference type="EMBL" id="KIX13001.1"/>
    </source>
</evidence>
<evidence type="ECO:0000256" key="2">
    <source>
        <dbReference type="ARBA" id="ARBA00022603"/>
    </source>
</evidence>
<dbReference type="Proteomes" id="UP000032233">
    <property type="component" value="Unassembled WGS sequence"/>
</dbReference>
<keyword evidence="5" id="KW-1185">Reference proteome</keyword>
<dbReference type="InParanoid" id="A0A0D2JBC5"/>
<dbReference type="GO" id="GO:0008168">
    <property type="term" value="F:methyltransferase activity"/>
    <property type="evidence" value="ECO:0007669"/>
    <property type="project" value="UniProtKB-KW"/>
</dbReference>
<dbReference type="GO" id="GO:0015948">
    <property type="term" value="P:methanogenesis"/>
    <property type="evidence" value="ECO:0007669"/>
    <property type="project" value="InterPro"/>
</dbReference>
<evidence type="ECO:0000256" key="3">
    <source>
        <dbReference type="ARBA" id="ARBA00022679"/>
    </source>
</evidence>
<dbReference type="InterPro" id="IPR010426">
    <property type="entry name" value="MTTB_MeTrfase"/>
</dbReference>
<dbReference type="GO" id="GO:0032259">
    <property type="term" value="P:methylation"/>
    <property type="evidence" value="ECO:0007669"/>
    <property type="project" value="UniProtKB-KW"/>
</dbReference>
<keyword evidence="3" id="KW-0808">Transferase</keyword>
<dbReference type="AlphaFoldDB" id="A0A0D2JBC5"/>
<dbReference type="EMBL" id="AZAC01000020">
    <property type="protein sequence ID" value="KIX13001.1"/>
    <property type="molecule type" value="Genomic_DNA"/>
</dbReference>
<name>A0A0D2JBC5_9BACT</name>
<accession>A0A0D2JBC5</accession>
<evidence type="ECO:0000256" key="1">
    <source>
        <dbReference type="ARBA" id="ARBA00007137"/>
    </source>
</evidence>
<evidence type="ECO:0008006" key="6">
    <source>
        <dbReference type="Google" id="ProtNLM"/>
    </source>
</evidence>
<gene>
    <name evidence="4" type="ORF">X474_16290</name>
</gene>
<protein>
    <recommendedName>
        <fullName evidence="6">Trimethylamine:corrinoid methyltransferase</fullName>
    </recommendedName>
</protein>
<keyword evidence="2" id="KW-0489">Methyltransferase</keyword>
<sequence length="416" mass="46143">MTTQTAKQKFGNPELYEQIHQDAMMLIESYGFSVSPQASQKLLEAMAPGQLEKINYSEELGRIYISQDVIESSIKLIKQGMDFFPKGFGTGGMAAYIVDQDGPRTPVLEDMNRLADIYGQTDILTSLQSSFNVLNTLKRKDTEGRAKLECQAIDHMVLAAGGKLILPTIYTDQGYDRLKSHNEAGRPAGAALSIIATYMTVSDEMVDPFIKTTTRGLPFIMNSMPIGGLTGPYTMSSLATLAHAEALFGMVLGQLICPGIKCLNSAMPTIANMTKKDMPMMFGSVSNTMVNILLAELNLHLGIPCCQSSCGHHRDQLDDEAMAQCSKIYSLVNQYDYFIMRHMFGFSAQINDFSIDNMEKQIELYRKIEENPAPVEIPEPAKYDEQGLEAILEGLARQDFRVLDHTLKNIGKSFNH</sequence>
<dbReference type="STRING" id="1429043.X474_16290"/>
<dbReference type="Gene3D" id="3.20.20.480">
    <property type="entry name" value="Trimethylamine methyltransferase-like"/>
    <property type="match status" value="1"/>
</dbReference>
<organism evidence="4 5">
    <name type="scientific">Dethiosulfatarculus sandiegensis</name>
    <dbReference type="NCBI Taxonomy" id="1429043"/>
    <lineage>
        <taxon>Bacteria</taxon>
        <taxon>Pseudomonadati</taxon>
        <taxon>Thermodesulfobacteriota</taxon>
        <taxon>Desulfarculia</taxon>
        <taxon>Desulfarculales</taxon>
        <taxon>Desulfarculaceae</taxon>
        <taxon>Dethiosulfatarculus</taxon>
    </lineage>
</organism>
<comment type="similarity">
    <text evidence="1">Belongs to the trimethylamine methyltransferase family.</text>
</comment>
<dbReference type="InterPro" id="IPR038601">
    <property type="entry name" value="MttB-like_sf"/>
</dbReference>
<dbReference type="OrthoDB" id="5411540at2"/>
<evidence type="ECO:0000313" key="5">
    <source>
        <dbReference type="Proteomes" id="UP000032233"/>
    </source>
</evidence>
<reference evidence="4 5" key="1">
    <citation type="submission" date="2013-11" db="EMBL/GenBank/DDBJ databases">
        <title>Metagenomic analysis of a methanogenic consortium involved in long chain n-alkane degradation.</title>
        <authorList>
            <person name="Davidova I.A."/>
            <person name="Callaghan A.V."/>
            <person name="Wawrik B."/>
            <person name="Pruitt S."/>
            <person name="Marks C."/>
            <person name="Duncan K.E."/>
            <person name="Suflita J.M."/>
        </authorList>
    </citation>
    <scope>NUCLEOTIDE SEQUENCE [LARGE SCALE GENOMIC DNA]</scope>
    <source>
        <strain evidence="4 5">SPR</strain>
    </source>
</reference>